<comment type="caution">
    <text evidence="6">The sequence shown here is derived from an EMBL/GenBank/DDBJ whole genome shotgun (WGS) entry which is preliminary data.</text>
</comment>
<name>A0AAU9I9Z8_9CILI</name>
<dbReference type="SMART" id="SM00387">
    <property type="entry name" value="HATPase_c"/>
    <property type="match status" value="1"/>
</dbReference>
<evidence type="ECO:0000313" key="6">
    <source>
        <dbReference type="EMBL" id="CAG9310162.1"/>
    </source>
</evidence>
<dbReference type="Pfam" id="PF00072">
    <property type="entry name" value="Response_reg"/>
    <property type="match status" value="1"/>
</dbReference>
<dbReference type="CDD" id="cd17546">
    <property type="entry name" value="REC_hyHK_CKI1_RcsC-like"/>
    <property type="match status" value="1"/>
</dbReference>
<dbReference type="InterPro" id="IPR035965">
    <property type="entry name" value="PAS-like_dom_sf"/>
</dbReference>
<dbReference type="GO" id="GO:0000155">
    <property type="term" value="F:phosphorelay sensor kinase activity"/>
    <property type="evidence" value="ECO:0007669"/>
    <property type="project" value="InterPro"/>
</dbReference>
<dbReference type="Pfam" id="PF02518">
    <property type="entry name" value="HATPase_c"/>
    <property type="match status" value="1"/>
</dbReference>
<feature type="transmembrane region" description="Helical" evidence="3">
    <location>
        <begin position="80"/>
        <end position="97"/>
    </location>
</feature>
<dbReference type="Pfam" id="PF00512">
    <property type="entry name" value="HisKA"/>
    <property type="match status" value="1"/>
</dbReference>
<gene>
    <name evidence="6" type="ORF">BSTOLATCC_MIC371</name>
</gene>
<dbReference type="SUPFAM" id="SSF55874">
    <property type="entry name" value="ATPase domain of HSP90 chaperone/DNA topoisomerase II/histidine kinase"/>
    <property type="match status" value="1"/>
</dbReference>
<dbReference type="Gene3D" id="3.30.450.20">
    <property type="entry name" value="PAS domain"/>
    <property type="match status" value="1"/>
</dbReference>
<dbReference type="SMART" id="SM00448">
    <property type="entry name" value="REC"/>
    <property type="match status" value="1"/>
</dbReference>
<dbReference type="CDD" id="cd00082">
    <property type="entry name" value="HisKA"/>
    <property type="match status" value="1"/>
</dbReference>
<dbReference type="InterPro" id="IPR001789">
    <property type="entry name" value="Sig_transdc_resp-reg_receiver"/>
</dbReference>
<feature type="transmembrane region" description="Helical" evidence="3">
    <location>
        <begin position="49"/>
        <end position="68"/>
    </location>
</feature>
<evidence type="ECO:0000256" key="2">
    <source>
        <dbReference type="PROSITE-ProRule" id="PRU00169"/>
    </source>
</evidence>
<dbReference type="Proteomes" id="UP001162131">
    <property type="component" value="Unassembled WGS sequence"/>
</dbReference>
<dbReference type="InterPro" id="IPR036890">
    <property type="entry name" value="HATPase_C_sf"/>
</dbReference>
<evidence type="ECO:0008006" key="8">
    <source>
        <dbReference type="Google" id="ProtNLM"/>
    </source>
</evidence>
<keyword evidence="3" id="KW-0812">Transmembrane</keyword>
<proteinExistence type="predicted"/>
<evidence type="ECO:0000259" key="4">
    <source>
        <dbReference type="PROSITE" id="PS50109"/>
    </source>
</evidence>
<keyword evidence="7" id="KW-1185">Reference proteome</keyword>
<dbReference type="PRINTS" id="PR00344">
    <property type="entry name" value="BCTRLSENSOR"/>
</dbReference>
<dbReference type="InterPro" id="IPR050956">
    <property type="entry name" value="2C_system_His_kinase"/>
</dbReference>
<dbReference type="PANTHER" id="PTHR43719:SF28">
    <property type="entry name" value="PEROXIDE STRESS-ACTIVATED HISTIDINE KINASE MAK1-RELATED"/>
    <property type="match status" value="1"/>
</dbReference>
<dbReference type="InterPro" id="IPR003661">
    <property type="entry name" value="HisK_dim/P_dom"/>
</dbReference>
<dbReference type="SUPFAM" id="SSF52172">
    <property type="entry name" value="CheY-like"/>
    <property type="match status" value="1"/>
</dbReference>
<keyword evidence="3" id="KW-1133">Transmembrane helix</keyword>
<dbReference type="PROSITE" id="PS50110">
    <property type="entry name" value="RESPONSE_REGULATORY"/>
    <property type="match status" value="1"/>
</dbReference>
<feature type="transmembrane region" description="Helical" evidence="3">
    <location>
        <begin position="23"/>
        <end position="43"/>
    </location>
</feature>
<feature type="domain" description="Response regulatory" evidence="5">
    <location>
        <begin position="584"/>
        <end position="709"/>
    </location>
</feature>
<feature type="modified residue" description="4-aspartylphosphate" evidence="2">
    <location>
        <position position="638"/>
    </location>
</feature>
<dbReference type="Gene3D" id="3.30.565.10">
    <property type="entry name" value="Histidine kinase-like ATPase, C-terminal domain"/>
    <property type="match status" value="1"/>
</dbReference>
<reference evidence="6" key="1">
    <citation type="submission" date="2021-09" db="EMBL/GenBank/DDBJ databases">
        <authorList>
            <consortium name="AG Swart"/>
            <person name="Singh M."/>
            <person name="Singh A."/>
            <person name="Seah K."/>
            <person name="Emmerich C."/>
        </authorList>
    </citation>
    <scope>NUCLEOTIDE SEQUENCE</scope>
    <source>
        <strain evidence="6">ATCC30299</strain>
    </source>
</reference>
<dbReference type="InterPro" id="IPR003594">
    <property type="entry name" value="HATPase_dom"/>
</dbReference>
<dbReference type="SUPFAM" id="SSF47384">
    <property type="entry name" value="Homodimeric domain of signal transducing histidine kinase"/>
    <property type="match status" value="1"/>
</dbReference>
<evidence type="ECO:0000259" key="5">
    <source>
        <dbReference type="PROSITE" id="PS50110"/>
    </source>
</evidence>
<sequence length="710" mass="82269">MTKIDDLWWEQEVENYYKLLERFTLFSTLISVLFWTLSLIYNFEYYSSPGWICVLVTGTFSSTIVKIFSTKRAKCKSLVLLSYSEVLNFLLSYIANFMKDDQSQLIETIAFLVVFSFQLTITQSKLLFNILLLKFMYVWYINDIFFEDEQTRIFYCCHMIFVIICFLNIIYSHSKDIACEKFSYRSELETSKNRLNTIKESFSDGIIILSQDITIEFFNPRALQLLSTSSENLIETLKSAHYIENRKASNFIPTNNLIDDISYLLNNTQQSEIILGVTLISSSNLEWRSIQIEWENRKAVFLTVRDVNHWIELEKKVACDQMKTLLLRSVSHELRTPLNSILHFTGDLISSSHTWSDQEVKKLMMISISGQQMLSLISDLLDYSQILIGVFSIHKNYCNLREIVQNVCDLFKFQAEKKNLYICYRIDPSLPEMIYTDHMRLSQVLLNLVSNAIKYTLEGKIEITCTLTTKNLMKCCVEDTGIGIEETAMKNTFRFMKTSNVPNLGPKGNGIGLYISNLLSRQLGNKSIKVQSNIGKGSAFYFKVDIFEESLPSEILYRIESNDSENVLPFRIGKFYSKKEERKDVLIVDDMEFNLEVLGSILKSGEVNYDEASNGKEAVEKVIEKDCVDKPYKLIVMDCEMPEMNGWEASRYINQLYRQGKIKYLPQIVGHSAYCSDDDIKLCYQSGMVEFLPKPCSPEKILSTLKKFYM</sequence>
<dbReference type="InterPro" id="IPR011006">
    <property type="entry name" value="CheY-like_superfamily"/>
</dbReference>
<dbReference type="InterPro" id="IPR036097">
    <property type="entry name" value="HisK_dim/P_sf"/>
</dbReference>
<keyword evidence="3" id="KW-0472">Membrane</keyword>
<accession>A0AAU9I9Z8</accession>
<dbReference type="PANTHER" id="PTHR43719">
    <property type="entry name" value="TWO-COMPONENT HISTIDINE KINASE"/>
    <property type="match status" value="1"/>
</dbReference>
<protein>
    <recommendedName>
        <fullName evidence="8">Histidine kinase</fullName>
    </recommendedName>
</protein>
<feature type="domain" description="Histidine kinase" evidence="4">
    <location>
        <begin position="329"/>
        <end position="548"/>
    </location>
</feature>
<evidence type="ECO:0000256" key="1">
    <source>
        <dbReference type="ARBA" id="ARBA00022553"/>
    </source>
</evidence>
<dbReference type="Gene3D" id="1.10.287.130">
    <property type="match status" value="1"/>
</dbReference>
<keyword evidence="1 2" id="KW-0597">Phosphoprotein</keyword>
<dbReference type="PROSITE" id="PS50109">
    <property type="entry name" value="HIS_KIN"/>
    <property type="match status" value="1"/>
</dbReference>
<feature type="transmembrane region" description="Helical" evidence="3">
    <location>
        <begin position="153"/>
        <end position="171"/>
    </location>
</feature>
<dbReference type="Gene3D" id="3.40.50.2300">
    <property type="match status" value="1"/>
</dbReference>
<feature type="transmembrane region" description="Helical" evidence="3">
    <location>
        <begin position="109"/>
        <end position="132"/>
    </location>
</feature>
<dbReference type="SUPFAM" id="SSF55785">
    <property type="entry name" value="PYP-like sensor domain (PAS domain)"/>
    <property type="match status" value="1"/>
</dbReference>
<dbReference type="EMBL" id="CAJZBQ010000001">
    <property type="protein sequence ID" value="CAG9310162.1"/>
    <property type="molecule type" value="Genomic_DNA"/>
</dbReference>
<dbReference type="InterPro" id="IPR004358">
    <property type="entry name" value="Sig_transdc_His_kin-like_C"/>
</dbReference>
<dbReference type="InterPro" id="IPR005467">
    <property type="entry name" value="His_kinase_dom"/>
</dbReference>
<evidence type="ECO:0000256" key="3">
    <source>
        <dbReference type="SAM" id="Phobius"/>
    </source>
</evidence>
<dbReference type="SMART" id="SM00388">
    <property type="entry name" value="HisKA"/>
    <property type="match status" value="1"/>
</dbReference>
<dbReference type="AlphaFoldDB" id="A0AAU9I9Z8"/>
<organism evidence="6 7">
    <name type="scientific">Blepharisma stoltei</name>
    <dbReference type="NCBI Taxonomy" id="1481888"/>
    <lineage>
        <taxon>Eukaryota</taxon>
        <taxon>Sar</taxon>
        <taxon>Alveolata</taxon>
        <taxon>Ciliophora</taxon>
        <taxon>Postciliodesmatophora</taxon>
        <taxon>Heterotrichea</taxon>
        <taxon>Heterotrichida</taxon>
        <taxon>Blepharismidae</taxon>
        <taxon>Blepharisma</taxon>
    </lineage>
</organism>
<evidence type="ECO:0000313" key="7">
    <source>
        <dbReference type="Proteomes" id="UP001162131"/>
    </source>
</evidence>